<organism evidence="3">
    <name type="scientific">Absidia glauca</name>
    <name type="common">Pin mould</name>
    <dbReference type="NCBI Taxonomy" id="4829"/>
    <lineage>
        <taxon>Eukaryota</taxon>
        <taxon>Fungi</taxon>
        <taxon>Fungi incertae sedis</taxon>
        <taxon>Mucoromycota</taxon>
        <taxon>Mucoromycotina</taxon>
        <taxon>Mucoromycetes</taxon>
        <taxon>Mucorales</taxon>
        <taxon>Cunninghamellaceae</taxon>
        <taxon>Absidia</taxon>
    </lineage>
</organism>
<dbReference type="Proteomes" id="UP000078561">
    <property type="component" value="Unassembled WGS sequence"/>
</dbReference>
<feature type="region of interest" description="Disordered" evidence="1">
    <location>
        <begin position="107"/>
        <end position="139"/>
    </location>
</feature>
<keyword evidence="2" id="KW-0732">Signal</keyword>
<reference evidence="3" key="1">
    <citation type="submission" date="2016-04" db="EMBL/GenBank/DDBJ databases">
        <authorList>
            <person name="Evans L.H."/>
            <person name="Alamgir A."/>
            <person name="Owens N."/>
            <person name="Weber N.D."/>
            <person name="Virtaneva K."/>
            <person name="Barbian K."/>
            <person name="Babar A."/>
            <person name="Rosenke K."/>
        </authorList>
    </citation>
    <scope>NUCLEOTIDE SEQUENCE [LARGE SCALE GENOMIC DNA]</scope>
    <source>
        <strain evidence="3">CBS 101.48</strain>
    </source>
</reference>
<accession>A0A168RUP1</accession>
<proteinExistence type="predicted"/>
<dbReference type="EMBL" id="LT554760">
    <property type="protein sequence ID" value="SAM07417.1"/>
    <property type="molecule type" value="Genomic_DNA"/>
</dbReference>
<feature type="signal peptide" evidence="2">
    <location>
        <begin position="1"/>
        <end position="22"/>
    </location>
</feature>
<keyword evidence="4" id="KW-1185">Reference proteome</keyword>
<dbReference type="OrthoDB" id="2279686at2759"/>
<feature type="compositionally biased region" description="Acidic residues" evidence="1">
    <location>
        <begin position="74"/>
        <end position="88"/>
    </location>
</feature>
<feature type="region of interest" description="Disordered" evidence="1">
    <location>
        <begin position="35"/>
        <end position="88"/>
    </location>
</feature>
<evidence type="ECO:0000256" key="1">
    <source>
        <dbReference type="SAM" id="MobiDB-lite"/>
    </source>
</evidence>
<name>A0A168RUP1_ABSGL</name>
<gene>
    <name evidence="3" type="primary">ABSGL_13060.1 scaffold 13659</name>
</gene>
<dbReference type="AlphaFoldDB" id="A0A168RUP1"/>
<evidence type="ECO:0000313" key="4">
    <source>
        <dbReference type="Proteomes" id="UP000078561"/>
    </source>
</evidence>
<evidence type="ECO:0000313" key="3">
    <source>
        <dbReference type="EMBL" id="SAM07417.1"/>
    </source>
</evidence>
<feature type="compositionally biased region" description="Basic and acidic residues" evidence="1">
    <location>
        <begin position="56"/>
        <end position="67"/>
    </location>
</feature>
<evidence type="ECO:0000256" key="2">
    <source>
        <dbReference type="SAM" id="SignalP"/>
    </source>
</evidence>
<protein>
    <submittedName>
        <fullName evidence="3">Uncharacterized protein</fullName>
    </submittedName>
</protein>
<sequence>MFTNSLSFWLVATLQRLEFLEAKEAWDRVNNKMDAYNQGSGHFPTLYNRNNSTMEEDSKSVPIKMEDDNNNNNESDDDGDDQLGQEYEPELPQPQKHYFQQSLHSGMDERNHHQTGLDQLPPKQRGARDYNNGDEGNSFSIQSQLSKIPIHHQRYVQTHLVIAPNTSIARSNLLRHLLHSLSFIQQLQGKINCYSRLKKTVHYNNFFVFYDQLQQQYRMSSTEFVLETKHRKWYTLSGAIDTDPFFSFGASVFHEGDDSQIKRRIIRYRKLGERVNGIILGFDKVILLFPDMMTKPRMEDLTDVTYNMICRYVQPKPKPIYSIPAFKSIATPSPPPPVHMTVAPSPPPPSLSTSPLPAIRIPSLSSTASSHPFTIANLCSQS</sequence>
<dbReference type="InParanoid" id="A0A168RUP1"/>
<feature type="chain" id="PRO_5007900174" evidence="2">
    <location>
        <begin position="23"/>
        <end position="382"/>
    </location>
</feature>